<dbReference type="GO" id="GO:0008745">
    <property type="term" value="F:N-acetylmuramoyl-L-alanine amidase activity"/>
    <property type="evidence" value="ECO:0007669"/>
    <property type="project" value="InterPro"/>
</dbReference>
<dbReference type="OMA" id="MDCPPII"/>
<dbReference type="GO" id="GO:0009253">
    <property type="term" value="P:peptidoglycan catabolic process"/>
    <property type="evidence" value="ECO:0007669"/>
    <property type="project" value="InterPro"/>
</dbReference>
<dbReference type="PANTHER" id="PTHR11022:SF69">
    <property type="entry name" value="PEPTIDOGLYCAN RECOGNITION PROTEIN 6"/>
    <property type="match status" value="1"/>
</dbReference>
<evidence type="ECO:0000313" key="6">
    <source>
        <dbReference type="Ensembl" id="ENSENLP00000038583.1"/>
    </source>
</evidence>
<comment type="similarity">
    <text evidence="1">Belongs to the N-acetylmuramoyl-L-alanine amidase 2 family.</text>
</comment>
<dbReference type="PANTHER" id="PTHR11022">
    <property type="entry name" value="PEPTIDOGLYCAN RECOGNITION PROTEIN"/>
    <property type="match status" value="1"/>
</dbReference>
<dbReference type="InterPro" id="IPR015510">
    <property type="entry name" value="PGRP"/>
</dbReference>
<evidence type="ECO:0000259" key="4">
    <source>
        <dbReference type="SMART" id="SM00644"/>
    </source>
</evidence>
<evidence type="ECO:0000256" key="2">
    <source>
        <dbReference type="ARBA" id="ARBA00022859"/>
    </source>
</evidence>
<dbReference type="CDD" id="cd06583">
    <property type="entry name" value="PGRP"/>
    <property type="match status" value="1"/>
</dbReference>
<dbReference type="OrthoDB" id="10001926at2759"/>
<dbReference type="InterPro" id="IPR002502">
    <property type="entry name" value="Amidase_domain"/>
</dbReference>
<reference evidence="6" key="2">
    <citation type="submission" date="2025-08" db="UniProtKB">
        <authorList>
            <consortium name="Ensembl"/>
        </authorList>
    </citation>
    <scope>IDENTIFICATION</scope>
</reference>
<evidence type="ECO:0000256" key="1">
    <source>
        <dbReference type="ARBA" id="ARBA00007553"/>
    </source>
</evidence>
<dbReference type="GO" id="GO:0002376">
    <property type="term" value="P:immune system process"/>
    <property type="evidence" value="ECO:0007669"/>
    <property type="project" value="UniProtKB-KW"/>
</dbReference>
<dbReference type="GO" id="GO:0008270">
    <property type="term" value="F:zinc ion binding"/>
    <property type="evidence" value="ECO:0007669"/>
    <property type="project" value="InterPro"/>
</dbReference>
<organism evidence="6 7">
    <name type="scientific">Echeneis naucrates</name>
    <name type="common">Live sharksucker</name>
    <dbReference type="NCBI Taxonomy" id="173247"/>
    <lineage>
        <taxon>Eukaryota</taxon>
        <taxon>Metazoa</taxon>
        <taxon>Chordata</taxon>
        <taxon>Craniata</taxon>
        <taxon>Vertebrata</taxon>
        <taxon>Euteleostomi</taxon>
        <taxon>Actinopterygii</taxon>
        <taxon>Neopterygii</taxon>
        <taxon>Teleostei</taxon>
        <taxon>Neoteleostei</taxon>
        <taxon>Acanthomorphata</taxon>
        <taxon>Carangaria</taxon>
        <taxon>Carangiformes</taxon>
        <taxon>Echeneidae</taxon>
        <taxon>Echeneis</taxon>
    </lineage>
</organism>
<keyword evidence="3" id="KW-0732">Signal</keyword>
<evidence type="ECO:0000259" key="5">
    <source>
        <dbReference type="SMART" id="SM00701"/>
    </source>
</evidence>
<feature type="domain" description="Peptidoglycan recognition protein family" evidence="5">
    <location>
        <begin position="301"/>
        <end position="447"/>
    </location>
</feature>
<protein>
    <submittedName>
        <fullName evidence="6">N-acetylmuramoyl-L-alanine amidase-like</fullName>
    </submittedName>
</protein>
<dbReference type="InterPro" id="IPR006619">
    <property type="entry name" value="PGRP_domain_met/bac"/>
</dbReference>
<evidence type="ECO:0000313" key="7">
    <source>
        <dbReference type="Proteomes" id="UP000472264"/>
    </source>
</evidence>
<accession>A0A665W434</accession>
<dbReference type="FunCoup" id="A0A665W434">
    <property type="interactions" value="847"/>
</dbReference>
<dbReference type="Proteomes" id="UP000472264">
    <property type="component" value="Chromosome 8"/>
</dbReference>
<gene>
    <name evidence="6" type="primary">pglyrp6</name>
</gene>
<dbReference type="Pfam" id="PF01510">
    <property type="entry name" value="Amidase_2"/>
    <property type="match status" value="1"/>
</dbReference>
<dbReference type="InParanoid" id="A0A665W434"/>
<dbReference type="FunFam" id="3.40.80.10:FF:000001">
    <property type="entry name" value="Peptidoglycan recognition protein 1"/>
    <property type="match status" value="1"/>
</dbReference>
<proteinExistence type="inferred from homology"/>
<dbReference type="SUPFAM" id="SSF55846">
    <property type="entry name" value="N-acetylmuramoyl-L-alanine amidase-like"/>
    <property type="match status" value="1"/>
</dbReference>
<sequence length="471" mass="51846">MDIACCKLTLALVVVLASTYTQASFSQHMDDFIRAVKQVEGGVSGAQPLAVLKRLRRAAGLQDAFIQHFLGNADASGPEMDADLSEYISKALNHRVIDGGREEGVVLTSDGTTVALRPLLLGIEAGFLSKSKGRLRALHQLTLARDLSLSLQHSSPLPQHLRSDGCWDSLTSPQVFTLSNTPTLLTTAQVNGGMDGVVIGMEVSTKARWPLKLSDLLTEYYCHQLDNDGLDSAPRLISQRRRENFRGLVAPPMLARQVLKSAVLQQTLNGGSKMEAQEKKRFMAVVKEGMKEFVHTFMDCPPIIPRCMWGAEPYRGTPTTLSLPLSFLYIHHTHTPSEPCVTFQQCSADMRSMQRFHQEDRGWDDIGYSFVAGSDGHIYEGRGWHWQGAHTLGHNSIGYGVSFIGDYVSRLPSQHSMGLVRDQLASCAVGGGRLAANFTLQGHRQVVNTSCPGDALYNEIKGWEHFGEVKR</sequence>
<dbReference type="InterPro" id="IPR036505">
    <property type="entry name" value="Amidase/PGRP_sf"/>
</dbReference>
<dbReference type="AlphaFoldDB" id="A0A665W434"/>
<reference evidence="6" key="1">
    <citation type="submission" date="2021-04" db="EMBL/GenBank/DDBJ databases">
        <authorList>
            <consortium name="Wellcome Sanger Institute Data Sharing"/>
        </authorList>
    </citation>
    <scope>NUCLEOTIDE SEQUENCE [LARGE SCALE GENOMIC DNA]</scope>
</reference>
<evidence type="ECO:0000256" key="3">
    <source>
        <dbReference type="SAM" id="SignalP"/>
    </source>
</evidence>
<dbReference type="Ensembl" id="ENSENLT00000039603.1">
    <property type="protein sequence ID" value="ENSENLP00000038583.1"/>
    <property type="gene ID" value="ENSENLG00000016668.1"/>
</dbReference>
<feature type="chain" id="PRO_5025668574" evidence="3">
    <location>
        <begin position="24"/>
        <end position="471"/>
    </location>
</feature>
<keyword evidence="2" id="KW-0391">Immunity</keyword>
<reference evidence="6" key="3">
    <citation type="submission" date="2025-09" db="UniProtKB">
        <authorList>
            <consortium name="Ensembl"/>
        </authorList>
    </citation>
    <scope>IDENTIFICATION</scope>
</reference>
<keyword evidence="7" id="KW-1185">Reference proteome</keyword>
<dbReference type="Gene3D" id="3.40.80.10">
    <property type="entry name" value="Peptidoglycan recognition protein-like"/>
    <property type="match status" value="1"/>
</dbReference>
<feature type="signal peptide" evidence="3">
    <location>
        <begin position="1"/>
        <end position="23"/>
    </location>
</feature>
<feature type="domain" description="N-acetylmuramoyl-L-alanine amidase" evidence="4">
    <location>
        <begin position="313"/>
        <end position="453"/>
    </location>
</feature>
<dbReference type="SMART" id="SM00701">
    <property type="entry name" value="PGRP"/>
    <property type="match status" value="1"/>
</dbReference>
<name>A0A665W434_ECHNA</name>
<dbReference type="SMART" id="SM00644">
    <property type="entry name" value="Ami_2"/>
    <property type="match status" value="1"/>
</dbReference>